<feature type="compositionally biased region" description="Acidic residues" evidence="1">
    <location>
        <begin position="185"/>
        <end position="204"/>
    </location>
</feature>
<accession>A0ABQ5BYY5</accession>
<sequence length="227" mass="25152">MFVDDDGNSLVSTSYMDSENEVEVVFDETTNLMASMSSKGGNDKGYDNNSMLEQWRETNWDDDYDPYVYVQSGLGPIAQPPYCYPFQAPQAHLTSATINTGPAHQAKPADLTWNMDIKASSHFSDNIYTDSEPFKDPRSCDYTLALDDDTKMLDAPASPDNTTDSNSDIEPFEGDLHEADLKESSEEDPLEDDSSNEDLIEADEPLQAQVTPTPPIQTTPTFPVILV</sequence>
<organism evidence="2 3">
    <name type="scientific">Tanacetum coccineum</name>
    <dbReference type="NCBI Taxonomy" id="301880"/>
    <lineage>
        <taxon>Eukaryota</taxon>
        <taxon>Viridiplantae</taxon>
        <taxon>Streptophyta</taxon>
        <taxon>Embryophyta</taxon>
        <taxon>Tracheophyta</taxon>
        <taxon>Spermatophyta</taxon>
        <taxon>Magnoliopsida</taxon>
        <taxon>eudicotyledons</taxon>
        <taxon>Gunneridae</taxon>
        <taxon>Pentapetalae</taxon>
        <taxon>asterids</taxon>
        <taxon>campanulids</taxon>
        <taxon>Asterales</taxon>
        <taxon>Asteraceae</taxon>
        <taxon>Asteroideae</taxon>
        <taxon>Anthemideae</taxon>
        <taxon>Anthemidinae</taxon>
        <taxon>Tanacetum</taxon>
    </lineage>
</organism>
<dbReference type="Proteomes" id="UP001151760">
    <property type="component" value="Unassembled WGS sequence"/>
</dbReference>
<feature type="region of interest" description="Disordered" evidence="1">
    <location>
        <begin position="151"/>
        <end position="227"/>
    </location>
</feature>
<dbReference type="EMBL" id="BQNB010013718">
    <property type="protein sequence ID" value="GJT19444.1"/>
    <property type="molecule type" value="Genomic_DNA"/>
</dbReference>
<feature type="compositionally biased region" description="Polar residues" evidence="1">
    <location>
        <begin position="159"/>
        <end position="168"/>
    </location>
</feature>
<feature type="compositionally biased region" description="Basic and acidic residues" evidence="1">
    <location>
        <begin position="174"/>
        <end position="184"/>
    </location>
</feature>
<gene>
    <name evidence="2" type="ORF">Tco_0878150</name>
</gene>
<comment type="caution">
    <text evidence="2">The sequence shown here is derived from an EMBL/GenBank/DDBJ whole genome shotgun (WGS) entry which is preliminary data.</text>
</comment>
<name>A0ABQ5BYY5_9ASTR</name>
<feature type="compositionally biased region" description="Low complexity" evidence="1">
    <location>
        <begin position="218"/>
        <end position="227"/>
    </location>
</feature>
<keyword evidence="3" id="KW-1185">Reference proteome</keyword>
<proteinExistence type="predicted"/>
<evidence type="ECO:0000313" key="3">
    <source>
        <dbReference type="Proteomes" id="UP001151760"/>
    </source>
</evidence>
<reference evidence="2" key="1">
    <citation type="journal article" date="2022" name="Int. J. Mol. Sci.">
        <title>Draft Genome of Tanacetum Coccineum: Genomic Comparison of Closely Related Tanacetum-Family Plants.</title>
        <authorList>
            <person name="Yamashiro T."/>
            <person name="Shiraishi A."/>
            <person name="Nakayama K."/>
            <person name="Satake H."/>
        </authorList>
    </citation>
    <scope>NUCLEOTIDE SEQUENCE</scope>
</reference>
<evidence type="ECO:0000313" key="2">
    <source>
        <dbReference type="EMBL" id="GJT19444.1"/>
    </source>
</evidence>
<evidence type="ECO:0000256" key="1">
    <source>
        <dbReference type="SAM" id="MobiDB-lite"/>
    </source>
</evidence>
<reference evidence="2" key="2">
    <citation type="submission" date="2022-01" db="EMBL/GenBank/DDBJ databases">
        <authorList>
            <person name="Yamashiro T."/>
            <person name="Shiraishi A."/>
            <person name="Satake H."/>
            <person name="Nakayama K."/>
        </authorList>
    </citation>
    <scope>NUCLEOTIDE SEQUENCE</scope>
</reference>
<protein>
    <submittedName>
        <fullName evidence="2">Uncharacterized protein</fullName>
    </submittedName>
</protein>